<dbReference type="Pfam" id="PF01648">
    <property type="entry name" value="ACPS"/>
    <property type="match status" value="1"/>
</dbReference>
<evidence type="ECO:0000313" key="5">
    <source>
        <dbReference type="EMBL" id="MDJ1184389.1"/>
    </source>
</evidence>
<dbReference type="InterPro" id="IPR008278">
    <property type="entry name" value="4-PPantetheinyl_Trfase_dom"/>
</dbReference>
<accession>A0ABT7BYV7</accession>
<dbReference type="Pfam" id="PF22624">
    <property type="entry name" value="AASDHPPT_N"/>
    <property type="match status" value="1"/>
</dbReference>
<evidence type="ECO:0000313" key="6">
    <source>
        <dbReference type="Proteomes" id="UP001232992"/>
    </source>
</evidence>
<dbReference type="InterPro" id="IPR037143">
    <property type="entry name" value="4-PPantetheinyl_Trfase_dom_sf"/>
</dbReference>
<dbReference type="PANTHER" id="PTHR12215:SF10">
    <property type="entry name" value="L-AMINOADIPATE-SEMIALDEHYDE DEHYDROGENASE-PHOSPHOPANTETHEINYL TRANSFERASE"/>
    <property type="match status" value="1"/>
</dbReference>
<evidence type="ECO:0000259" key="3">
    <source>
        <dbReference type="Pfam" id="PF01648"/>
    </source>
</evidence>
<dbReference type="SUPFAM" id="SSF56214">
    <property type="entry name" value="4'-phosphopantetheinyl transferase"/>
    <property type="match status" value="2"/>
</dbReference>
<comment type="similarity">
    <text evidence="1">Belongs to the P-Pant transferase superfamily. Gsp/Sfp/HetI/AcpT family.</text>
</comment>
<dbReference type="Proteomes" id="UP001232992">
    <property type="component" value="Unassembled WGS sequence"/>
</dbReference>
<feature type="domain" description="4'-phosphopantetheinyl transferase N-terminal" evidence="4">
    <location>
        <begin position="33"/>
        <end position="111"/>
    </location>
</feature>
<comment type="caution">
    <text evidence="5">The sequence shown here is derived from an EMBL/GenBank/DDBJ whole genome shotgun (WGS) entry which is preliminary data.</text>
</comment>
<dbReference type="EMBL" id="JAQOSQ010000014">
    <property type="protein sequence ID" value="MDJ1184389.1"/>
    <property type="molecule type" value="Genomic_DNA"/>
</dbReference>
<dbReference type="GO" id="GO:0016740">
    <property type="term" value="F:transferase activity"/>
    <property type="evidence" value="ECO:0007669"/>
    <property type="project" value="UniProtKB-KW"/>
</dbReference>
<organism evidence="5 6">
    <name type="scientific">Roseofilum casamattae BLCC-M143</name>
    <dbReference type="NCBI Taxonomy" id="3022442"/>
    <lineage>
        <taxon>Bacteria</taxon>
        <taxon>Bacillati</taxon>
        <taxon>Cyanobacteriota</taxon>
        <taxon>Cyanophyceae</taxon>
        <taxon>Desertifilales</taxon>
        <taxon>Desertifilaceae</taxon>
        <taxon>Roseofilum</taxon>
        <taxon>Roseofilum casamattae</taxon>
    </lineage>
</organism>
<evidence type="ECO:0000259" key="4">
    <source>
        <dbReference type="Pfam" id="PF22624"/>
    </source>
</evidence>
<keyword evidence="2 5" id="KW-0808">Transferase</keyword>
<dbReference type="RefSeq" id="WP_283759065.1">
    <property type="nucleotide sequence ID" value="NZ_JAQOSQ010000014.1"/>
</dbReference>
<dbReference type="InterPro" id="IPR050559">
    <property type="entry name" value="P-Pant_transferase_sf"/>
</dbReference>
<evidence type="ECO:0000256" key="2">
    <source>
        <dbReference type="ARBA" id="ARBA00022679"/>
    </source>
</evidence>
<sequence>MREDEWNGLDGRIGDGLGDRQIHIWHVDLQAYQNQVPQFFSLLSPDEVERAQRFHFPEHRDYFILARGILRRLLAGYLQIQPKVIQFAYSDRGKPSLASPASDLNFNLSHSQGRAVYGFVWHQRIGVDLEVLRPMPNALSLAKRFFLPREYEAIASATPSEQSALFFRYWTYKEAYLKARGIGLVGLEEAEVILNENSASISLSSETETTDWHLFPLERGENTLAAAAVPGDNWQIEQFCLPL</sequence>
<proteinExistence type="inferred from homology"/>
<dbReference type="Gene3D" id="3.90.470.20">
    <property type="entry name" value="4'-phosphopantetheinyl transferase domain"/>
    <property type="match status" value="2"/>
</dbReference>
<dbReference type="PANTHER" id="PTHR12215">
    <property type="entry name" value="PHOSPHOPANTETHEINE TRANSFERASE"/>
    <property type="match status" value="1"/>
</dbReference>
<reference evidence="5 6" key="1">
    <citation type="submission" date="2023-01" db="EMBL/GenBank/DDBJ databases">
        <title>Novel diversity within Roseofilum (Cyanobacteria; Desertifilaceae) from marine benthic mats with descriptions of four novel species.</title>
        <authorList>
            <person name="Wang Y."/>
            <person name="Berthold D.E."/>
            <person name="Hu J."/>
            <person name="Lefler F.W."/>
            <person name="Laughinghouse H.D. IV."/>
        </authorList>
    </citation>
    <scope>NUCLEOTIDE SEQUENCE [LARGE SCALE GENOMIC DNA]</scope>
    <source>
        <strain evidence="5 6">BLCC-M143</strain>
    </source>
</reference>
<dbReference type="InterPro" id="IPR055066">
    <property type="entry name" value="AASDHPPT_N"/>
</dbReference>
<feature type="domain" description="4'-phosphopantetheinyl transferase" evidence="3">
    <location>
        <begin position="124"/>
        <end position="222"/>
    </location>
</feature>
<keyword evidence="6" id="KW-1185">Reference proteome</keyword>
<gene>
    <name evidence="5" type="ORF">PMH09_14480</name>
</gene>
<name>A0ABT7BYV7_9CYAN</name>
<evidence type="ECO:0000256" key="1">
    <source>
        <dbReference type="ARBA" id="ARBA00010990"/>
    </source>
</evidence>
<protein>
    <submittedName>
        <fullName evidence="5">4'-phosphopantetheinyl transferase superfamily protein</fullName>
    </submittedName>
</protein>